<protein>
    <submittedName>
        <fullName evidence="3">Serine/threonine-protein phosphatase</fullName>
    </submittedName>
</protein>
<dbReference type="AlphaFoldDB" id="A0A347UKV2"/>
<dbReference type="EMBL" id="CP032125">
    <property type="protein sequence ID" value="AXX99480.1"/>
    <property type="molecule type" value="Genomic_DNA"/>
</dbReference>
<feature type="domain" description="PPM-type phosphatase" evidence="2">
    <location>
        <begin position="8"/>
        <end position="260"/>
    </location>
</feature>
<gene>
    <name evidence="3" type="ORF">BAR1_17000</name>
</gene>
<dbReference type="RefSeq" id="WP_118944131.1">
    <property type="nucleotide sequence ID" value="NZ_CP032125.1"/>
</dbReference>
<dbReference type="KEGG" id="pamo:BAR1_17000"/>
<dbReference type="SMART" id="SM00332">
    <property type="entry name" value="PP2Cc"/>
    <property type="match status" value="1"/>
</dbReference>
<evidence type="ECO:0000259" key="2">
    <source>
        <dbReference type="PROSITE" id="PS51746"/>
    </source>
</evidence>
<dbReference type="SMART" id="SM00331">
    <property type="entry name" value="PP2C_SIG"/>
    <property type="match status" value="1"/>
</dbReference>
<keyword evidence="4" id="KW-1185">Reference proteome</keyword>
<reference evidence="3 4" key="1">
    <citation type="submission" date="2018-09" db="EMBL/GenBank/DDBJ databases">
        <title>Profundibacter amoris BAR1 gen. nov., sp. nov., a new member of the Roseobacter clade isolated at Lokis Castle Vent Field on the Arctic Mid-Oceanic Ridge.</title>
        <authorList>
            <person name="Le Moine Bauer S."/>
            <person name="Sjoeberg A.G."/>
            <person name="L'Haridon S."/>
            <person name="Stokke R."/>
            <person name="Roalkvam I."/>
            <person name="Steen I.H."/>
            <person name="Dahle H."/>
        </authorList>
    </citation>
    <scope>NUCLEOTIDE SEQUENCE [LARGE SCALE GENOMIC DNA]</scope>
    <source>
        <strain evidence="3 4">BAR1</strain>
    </source>
</reference>
<dbReference type="Gene3D" id="3.60.40.10">
    <property type="entry name" value="PPM-type phosphatase domain"/>
    <property type="match status" value="1"/>
</dbReference>
<organism evidence="3 4">
    <name type="scientific">Profundibacter amoris</name>
    <dbReference type="NCBI Taxonomy" id="2171755"/>
    <lineage>
        <taxon>Bacteria</taxon>
        <taxon>Pseudomonadati</taxon>
        <taxon>Pseudomonadota</taxon>
        <taxon>Alphaproteobacteria</taxon>
        <taxon>Rhodobacterales</taxon>
        <taxon>Paracoccaceae</taxon>
        <taxon>Profundibacter</taxon>
    </lineage>
</organism>
<dbReference type="Pfam" id="PF13672">
    <property type="entry name" value="PP2C_2"/>
    <property type="match status" value="1"/>
</dbReference>
<name>A0A347UKV2_9RHOB</name>
<dbReference type="SUPFAM" id="SSF81606">
    <property type="entry name" value="PP2C-like"/>
    <property type="match status" value="1"/>
</dbReference>
<evidence type="ECO:0000256" key="1">
    <source>
        <dbReference type="SAM" id="MobiDB-lite"/>
    </source>
</evidence>
<dbReference type="CDD" id="cd00143">
    <property type="entry name" value="PP2Cc"/>
    <property type="match status" value="1"/>
</dbReference>
<dbReference type="InterPro" id="IPR001932">
    <property type="entry name" value="PPM-type_phosphatase-like_dom"/>
</dbReference>
<dbReference type="OrthoDB" id="9801841at2"/>
<dbReference type="InterPro" id="IPR036457">
    <property type="entry name" value="PPM-type-like_dom_sf"/>
</dbReference>
<dbReference type="PROSITE" id="PS51746">
    <property type="entry name" value="PPM_2"/>
    <property type="match status" value="1"/>
</dbReference>
<dbReference type="Proteomes" id="UP000261704">
    <property type="component" value="Chromosome"/>
</dbReference>
<evidence type="ECO:0000313" key="4">
    <source>
        <dbReference type="Proteomes" id="UP000261704"/>
    </source>
</evidence>
<accession>A0A347UKV2</accession>
<evidence type="ECO:0000313" key="3">
    <source>
        <dbReference type="EMBL" id="AXX99480.1"/>
    </source>
</evidence>
<sequence>MWRSRESRFDVASAISKGARDYQEDAIVSDFPIGSDTGFLVLADGMGGHAAGDVSSKLVLTEVYGELKFQLADTDAFEAEAPAILREIANMANESIATHVAHHPEAEGMGATLVVPVIMENRLYWLSVGDSPLYLFRQGKMKQLNEDHSMAPQIDLMVQSGLLDADAALDHPDRNCLTSVMMGERISKVDCPEQHTELKEGDILVCSSDGLQFLTDAQIERLLNKNRRKTASEIAAVLLNELGKLDDPDQDNIAFSVIKVNDATATPMSERVRRQTMAKAANDGNGSHVFEPDQIRAVNTGK</sequence>
<proteinExistence type="predicted"/>
<feature type="region of interest" description="Disordered" evidence="1">
    <location>
        <begin position="278"/>
        <end position="302"/>
    </location>
</feature>